<proteinExistence type="predicted"/>
<accession>A0A0C3AIN1</accession>
<dbReference type="InParanoid" id="A0A0C3AIN1"/>
<keyword evidence="2" id="KW-1185">Reference proteome</keyword>
<evidence type="ECO:0000313" key="2">
    <source>
        <dbReference type="Proteomes" id="UP000054166"/>
    </source>
</evidence>
<evidence type="ECO:0000313" key="1">
    <source>
        <dbReference type="EMBL" id="KIM73683.1"/>
    </source>
</evidence>
<dbReference type="HOGENOM" id="CLU_2942634_0_0_1"/>
<name>A0A0C3AIN1_PILCF</name>
<reference evidence="2" key="2">
    <citation type="submission" date="2015-01" db="EMBL/GenBank/DDBJ databases">
        <title>Evolutionary Origins and Diversification of the Mycorrhizal Mutualists.</title>
        <authorList>
            <consortium name="DOE Joint Genome Institute"/>
            <consortium name="Mycorrhizal Genomics Consortium"/>
            <person name="Kohler A."/>
            <person name="Kuo A."/>
            <person name="Nagy L.G."/>
            <person name="Floudas D."/>
            <person name="Copeland A."/>
            <person name="Barry K.W."/>
            <person name="Cichocki N."/>
            <person name="Veneault-Fourrey C."/>
            <person name="LaButti K."/>
            <person name="Lindquist E.A."/>
            <person name="Lipzen A."/>
            <person name="Lundell T."/>
            <person name="Morin E."/>
            <person name="Murat C."/>
            <person name="Riley R."/>
            <person name="Ohm R."/>
            <person name="Sun H."/>
            <person name="Tunlid A."/>
            <person name="Henrissat B."/>
            <person name="Grigoriev I.V."/>
            <person name="Hibbett D.S."/>
            <person name="Martin F."/>
        </authorList>
    </citation>
    <scope>NUCLEOTIDE SEQUENCE [LARGE SCALE GENOMIC DNA]</scope>
    <source>
        <strain evidence="2">F 1598</strain>
    </source>
</reference>
<gene>
    <name evidence="1" type="ORF">PILCRDRAFT_828902</name>
</gene>
<dbReference type="AlphaFoldDB" id="A0A0C3AIN1"/>
<dbReference type="Proteomes" id="UP000054166">
    <property type="component" value="Unassembled WGS sequence"/>
</dbReference>
<dbReference type="EMBL" id="KN833076">
    <property type="protein sequence ID" value="KIM73683.1"/>
    <property type="molecule type" value="Genomic_DNA"/>
</dbReference>
<protein>
    <submittedName>
        <fullName evidence="1">Uncharacterized protein</fullName>
    </submittedName>
</protein>
<reference evidence="1 2" key="1">
    <citation type="submission" date="2014-04" db="EMBL/GenBank/DDBJ databases">
        <authorList>
            <consortium name="DOE Joint Genome Institute"/>
            <person name="Kuo A."/>
            <person name="Tarkka M."/>
            <person name="Buscot F."/>
            <person name="Kohler A."/>
            <person name="Nagy L.G."/>
            <person name="Floudas D."/>
            <person name="Copeland A."/>
            <person name="Barry K.W."/>
            <person name="Cichocki N."/>
            <person name="Veneault-Fourrey C."/>
            <person name="LaButti K."/>
            <person name="Lindquist E.A."/>
            <person name="Lipzen A."/>
            <person name="Lundell T."/>
            <person name="Morin E."/>
            <person name="Murat C."/>
            <person name="Sun H."/>
            <person name="Tunlid A."/>
            <person name="Henrissat B."/>
            <person name="Grigoriev I.V."/>
            <person name="Hibbett D.S."/>
            <person name="Martin F."/>
            <person name="Nordberg H.P."/>
            <person name="Cantor M.N."/>
            <person name="Hua S.X."/>
        </authorList>
    </citation>
    <scope>NUCLEOTIDE SEQUENCE [LARGE SCALE GENOMIC DNA]</scope>
    <source>
        <strain evidence="1 2">F 1598</strain>
    </source>
</reference>
<organism evidence="1 2">
    <name type="scientific">Piloderma croceum (strain F 1598)</name>
    <dbReference type="NCBI Taxonomy" id="765440"/>
    <lineage>
        <taxon>Eukaryota</taxon>
        <taxon>Fungi</taxon>
        <taxon>Dikarya</taxon>
        <taxon>Basidiomycota</taxon>
        <taxon>Agaricomycotina</taxon>
        <taxon>Agaricomycetes</taxon>
        <taxon>Agaricomycetidae</taxon>
        <taxon>Atheliales</taxon>
        <taxon>Atheliaceae</taxon>
        <taxon>Piloderma</taxon>
    </lineage>
</organism>
<sequence length="60" mass="6839">MRKIKPPKQRMEEVSSICGVHVKRNPEISEERYTSILSWCIAPGHSSRSHLLGKHRGGSR</sequence>